<dbReference type="Proteomes" id="UP001156882">
    <property type="component" value="Unassembled WGS sequence"/>
</dbReference>
<organism evidence="5 6">
    <name type="scientific">Labrys miyagiensis</name>
    <dbReference type="NCBI Taxonomy" id="346912"/>
    <lineage>
        <taxon>Bacteria</taxon>
        <taxon>Pseudomonadati</taxon>
        <taxon>Pseudomonadota</taxon>
        <taxon>Alphaproteobacteria</taxon>
        <taxon>Hyphomicrobiales</taxon>
        <taxon>Xanthobacteraceae</taxon>
        <taxon>Labrys</taxon>
    </lineage>
</organism>
<evidence type="ECO:0000256" key="2">
    <source>
        <dbReference type="ARBA" id="ARBA00023125"/>
    </source>
</evidence>
<dbReference type="CDD" id="cd06307">
    <property type="entry name" value="PBP1_sugar_binding"/>
    <property type="match status" value="1"/>
</dbReference>
<dbReference type="CDD" id="cd01392">
    <property type="entry name" value="HTH_LacI"/>
    <property type="match status" value="1"/>
</dbReference>
<accession>A0ABQ6CL81</accession>
<dbReference type="InterPro" id="IPR028082">
    <property type="entry name" value="Peripla_BP_I"/>
</dbReference>
<evidence type="ECO:0000256" key="1">
    <source>
        <dbReference type="ARBA" id="ARBA00023015"/>
    </source>
</evidence>
<evidence type="ECO:0000256" key="3">
    <source>
        <dbReference type="ARBA" id="ARBA00023163"/>
    </source>
</evidence>
<evidence type="ECO:0000259" key="4">
    <source>
        <dbReference type="PROSITE" id="PS50932"/>
    </source>
</evidence>
<dbReference type="SUPFAM" id="SSF47413">
    <property type="entry name" value="lambda repressor-like DNA-binding domains"/>
    <property type="match status" value="1"/>
</dbReference>
<feature type="domain" description="HTH lacI-type" evidence="4">
    <location>
        <begin position="4"/>
        <end position="59"/>
    </location>
</feature>
<comment type="caution">
    <text evidence="5">The sequence shown here is derived from an EMBL/GenBank/DDBJ whole genome shotgun (WGS) entry which is preliminary data.</text>
</comment>
<reference evidence="6" key="1">
    <citation type="journal article" date="2019" name="Int. J. Syst. Evol. Microbiol.">
        <title>The Global Catalogue of Microorganisms (GCM) 10K type strain sequencing project: providing services to taxonomists for standard genome sequencing and annotation.</title>
        <authorList>
            <consortium name="The Broad Institute Genomics Platform"/>
            <consortium name="The Broad Institute Genome Sequencing Center for Infectious Disease"/>
            <person name="Wu L."/>
            <person name="Ma J."/>
        </authorList>
    </citation>
    <scope>NUCLEOTIDE SEQUENCE [LARGE SCALE GENOMIC DNA]</scope>
    <source>
        <strain evidence="6">NBRC 101365</strain>
    </source>
</reference>
<dbReference type="SUPFAM" id="SSF53822">
    <property type="entry name" value="Periplasmic binding protein-like I"/>
    <property type="match status" value="1"/>
</dbReference>
<keyword evidence="6" id="KW-1185">Reference proteome</keyword>
<keyword evidence="1" id="KW-0805">Transcription regulation</keyword>
<dbReference type="InterPro" id="IPR025997">
    <property type="entry name" value="SBP_2_dom"/>
</dbReference>
<gene>
    <name evidence="5" type="ORF">GCM10007874_25010</name>
</gene>
<dbReference type="Pfam" id="PF00356">
    <property type="entry name" value="LacI"/>
    <property type="match status" value="1"/>
</dbReference>
<dbReference type="InterPro" id="IPR000843">
    <property type="entry name" value="HTH_LacI"/>
</dbReference>
<evidence type="ECO:0000313" key="6">
    <source>
        <dbReference type="Proteomes" id="UP001156882"/>
    </source>
</evidence>
<dbReference type="EMBL" id="BSPC01000023">
    <property type="protein sequence ID" value="GLS19484.1"/>
    <property type="molecule type" value="Genomic_DNA"/>
</dbReference>
<protein>
    <submittedName>
        <fullName evidence="5">LacI family transcriptional regulator</fullName>
    </submittedName>
</protein>
<dbReference type="PROSITE" id="PS50932">
    <property type="entry name" value="HTH_LACI_2"/>
    <property type="match status" value="1"/>
</dbReference>
<dbReference type="PANTHER" id="PTHR30146:SF152">
    <property type="entry name" value="TRANSCRIPTIONAL REGULATORY PROTEIN"/>
    <property type="match status" value="1"/>
</dbReference>
<proteinExistence type="predicted"/>
<keyword evidence="3" id="KW-0804">Transcription</keyword>
<dbReference type="InterPro" id="IPR010982">
    <property type="entry name" value="Lambda_DNA-bd_dom_sf"/>
</dbReference>
<keyword evidence="2" id="KW-0238">DNA-binding</keyword>
<dbReference type="PANTHER" id="PTHR30146">
    <property type="entry name" value="LACI-RELATED TRANSCRIPTIONAL REPRESSOR"/>
    <property type="match status" value="1"/>
</dbReference>
<sequence>MPRPTIQDVAREAGVSPATVDRVLNARLPVKPETAKRVAEAASALGYHAAGLIAQRLDRDVPLLRLGFLLLKGSRFYRQLAQLITETAAAARDYRITVLIEHVGDTSPAHLAERMRALGERCQVLAVVSVDHPLIAVAVADLKERGVPVFALLSDFATDLRAGYVGIDNLKAGRTAGWLIARTARQTGKVGIMVGSHRFHGHELREMGLRSYFRENAPDFEVLDSRVNLEEPSIAYETTFGLLRRYPDLVGLYVAGGGMEGVITALREEGRKGLIAICPELTTDSHLALTEEVITYVIGTPLAQLPAELIRVMALACLVGSADVPSQSFLPFTLYLPENI</sequence>
<dbReference type="PRINTS" id="PR00036">
    <property type="entry name" value="HTHLACI"/>
</dbReference>
<dbReference type="RefSeq" id="WP_284312435.1">
    <property type="nucleotide sequence ID" value="NZ_BSPC01000023.1"/>
</dbReference>
<dbReference type="Pfam" id="PF13407">
    <property type="entry name" value="Peripla_BP_4"/>
    <property type="match status" value="1"/>
</dbReference>
<name>A0ABQ6CL81_9HYPH</name>
<dbReference type="SMART" id="SM00354">
    <property type="entry name" value="HTH_LACI"/>
    <property type="match status" value="1"/>
</dbReference>
<dbReference type="PROSITE" id="PS00356">
    <property type="entry name" value="HTH_LACI_1"/>
    <property type="match status" value="1"/>
</dbReference>
<evidence type="ECO:0000313" key="5">
    <source>
        <dbReference type="EMBL" id="GLS19484.1"/>
    </source>
</evidence>
<dbReference type="Gene3D" id="3.40.50.2300">
    <property type="match status" value="2"/>
</dbReference>
<dbReference type="Gene3D" id="1.10.260.40">
    <property type="entry name" value="lambda repressor-like DNA-binding domains"/>
    <property type="match status" value="1"/>
</dbReference>